<keyword evidence="2" id="KW-0812">Transmembrane</keyword>
<dbReference type="EMBL" id="JALLBG020000043">
    <property type="protein sequence ID" value="KAL3770354.1"/>
    <property type="molecule type" value="Genomic_DNA"/>
</dbReference>
<evidence type="ECO:0000313" key="3">
    <source>
        <dbReference type="EMBL" id="KAL3770354.1"/>
    </source>
</evidence>
<evidence type="ECO:0000313" key="4">
    <source>
        <dbReference type="Proteomes" id="UP001530293"/>
    </source>
</evidence>
<feature type="transmembrane region" description="Helical" evidence="2">
    <location>
        <begin position="160"/>
        <end position="181"/>
    </location>
</feature>
<feature type="transmembrane region" description="Helical" evidence="2">
    <location>
        <begin position="355"/>
        <end position="377"/>
    </location>
</feature>
<feature type="transmembrane region" description="Helical" evidence="2">
    <location>
        <begin position="292"/>
        <end position="315"/>
    </location>
</feature>
<accession>A0ABD3N407</accession>
<dbReference type="Proteomes" id="UP001530293">
    <property type="component" value="Unassembled WGS sequence"/>
</dbReference>
<keyword evidence="4" id="KW-1185">Reference proteome</keyword>
<evidence type="ECO:0000256" key="2">
    <source>
        <dbReference type="SAM" id="Phobius"/>
    </source>
</evidence>
<feature type="transmembrane region" description="Helical" evidence="2">
    <location>
        <begin position="84"/>
        <end position="104"/>
    </location>
</feature>
<sequence length="621" mass="68814">MASKRTPTPTQQPPQPQQQEHQQQQRERGTPKYASFLRARHAIFLVILVATLSAALATLLFLYSSTSSTTTTNSSTSNSTTNDILRLAFISFLGSLTTLVGILFGDSLSHALTFGLAMIIVHWGNGISSSILVASPPLLLTFISGSKNALVGVSPTSSDLLFHPMIIRSYCLIPFILVIHESMMIISNNTNNLEFRVAPICFITLVTMGLMHVYYMHRAHKHGSLLTQEMKRHSIWVGISMLLSCQIAMHINNSMSAVDLTVFFLGALVTILLGCTFAFVADVWYAVGSGQFLMISLDTAGMMLYFICPSVILLLRFLDKYEESIASWCDMFRVHYEQFMPSVLLQRIGSDDEDFMITLLMLLVISSVIGVPLLNALCPIGGYLFSRAYTHGQPNTKKVALCVNFSDLPRDNDDLWRELLKKKDVGDRGRDNQQLVAVLNIYVTLEELTLHRNELQTIAKRGHFIALSPTEFDDTNFGPSILFSNKATCNLQIAHFEYTELFGEEPKWLLSRSAGSIGRHPAMLCEARNLGMKVVYWSTLIMLPIGARSLSIDQKIALCDDCSDKNGGSIIYLTCGSSSTSSNSNLITPNLLREVIDSIGDSYSLESLSDVARDDADMVLH</sequence>
<feature type="transmembrane region" description="Helical" evidence="2">
    <location>
        <begin position="263"/>
        <end position="286"/>
    </location>
</feature>
<proteinExistence type="predicted"/>
<keyword evidence="2" id="KW-1133">Transmembrane helix</keyword>
<feature type="region of interest" description="Disordered" evidence="1">
    <location>
        <begin position="1"/>
        <end position="29"/>
    </location>
</feature>
<comment type="caution">
    <text evidence="3">The sequence shown here is derived from an EMBL/GenBank/DDBJ whole genome shotgun (WGS) entry which is preliminary data.</text>
</comment>
<feature type="transmembrane region" description="Helical" evidence="2">
    <location>
        <begin position="193"/>
        <end position="215"/>
    </location>
</feature>
<dbReference type="AlphaFoldDB" id="A0ABD3N407"/>
<evidence type="ECO:0008006" key="5">
    <source>
        <dbReference type="Google" id="ProtNLM"/>
    </source>
</evidence>
<name>A0ABD3N407_9STRA</name>
<feature type="transmembrane region" description="Helical" evidence="2">
    <location>
        <begin position="116"/>
        <end position="140"/>
    </location>
</feature>
<evidence type="ECO:0000256" key="1">
    <source>
        <dbReference type="SAM" id="MobiDB-lite"/>
    </source>
</evidence>
<feature type="transmembrane region" description="Helical" evidence="2">
    <location>
        <begin position="42"/>
        <end position="64"/>
    </location>
</feature>
<protein>
    <recommendedName>
        <fullName evidence="5">Cation/H+ exchanger domain-containing protein</fullName>
    </recommendedName>
</protein>
<reference evidence="3 4" key="1">
    <citation type="submission" date="2024-10" db="EMBL/GenBank/DDBJ databases">
        <title>Updated reference genomes for cyclostephanoid diatoms.</title>
        <authorList>
            <person name="Roberts W.R."/>
            <person name="Alverson A.J."/>
        </authorList>
    </citation>
    <scope>NUCLEOTIDE SEQUENCE [LARGE SCALE GENOMIC DNA]</scope>
    <source>
        <strain evidence="3 4">AJA232-27</strain>
    </source>
</reference>
<organism evidence="3 4">
    <name type="scientific">Discostella pseudostelligera</name>
    <dbReference type="NCBI Taxonomy" id="259834"/>
    <lineage>
        <taxon>Eukaryota</taxon>
        <taxon>Sar</taxon>
        <taxon>Stramenopiles</taxon>
        <taxon>Ochrophyta</taxon>
        <taxon>Bacillariophyta</taxon>
        <taxon>Coscinodiscophyceae</taxon>
        <taxon>Thalassiosirophycidae</taxon>
        <taxon>Stephanodiscales</taxon>
        <taxon>Stephanodiscaceae</taxon>
        <taxon>Discostella</taxon>
    </lineage>
</organism>
<feature type="transmembrane region" description="Helical" evidence="2">
    <location>
        <begin position="235"/>
        <end position="251"/>
    </location>
</feature>
<keyword evidence="2" id="KW-0472">Membrane</keyword>
<gene>
    <name evidence="3" type="ORF">ACHAWU_003574</name>
</gene>